<dbReference type="EMBL" id="CP049887">
    <property type="protein sequence ID" value="QIL49756.1"/>
    <property type="molecule type" value="Genomic_DNA"/>
</dbReference>
<gene>
    <name evidence="3" type="ORF">G7082_06795</name>
</gene>
<feature type="signal peptide" evidence="1">
    <location>
        <begin position="1"/>
        <end position="22"/>
    </location>
</feature>
<protein>
    <submittedName>
        <fullName evidence="3">WxL domain-containing protein</fullName>
    </submittedName>
</protein>
<feature type="chain" id="PRO_5026206040" evidence="1">
    <location>
        <begin position="23"/>
        <end position="264"/>
    </location>
</feature>
<name>A0A6G8AXN0_9ENTE</name>
<proteinExistence type="predicted"/>
<dbReference type="KEGG" id="vhy:G7082_06795"/>
<dbReference type="InterPro" id="IPR027994">
    <property type="entry name" value="WxL_dom"/>
</dbReference>
<evidence type="ECO:0000256" key="1">
    <source>
        <dbReference type="SAM" id="SignalP"/>
    </source>
</evidence>
<dbReference type="Proteomes" id="UP000501747">
    <property type="component" value="Chromosome"/>
</dbReference>
<keyword evidence="1" id="KW-0732">Signal</keyword>
<evidence type="ECO:0000313" key="4">
    <source>
        <dbReference type="Proteomes" id="UP000501747"/>
    </source>
</evidence>
<accession>A0A6G8AXN0</accession>
<evidence type="ECO:0000259" key="2">
    <source>
        <dbReference type="Pfam" id="PF13731"/>
    </source>
</evidence>
<evidence type="ECO:0000313" key="3">
    <source>
        <dbReference type="EMBL" id="QIL49756.1"/>
    </source>
</evidence>
<keyword evidence="4" id="KW-1185">Reference proteome</keyword>
<organism evidence="3 4">
    <name type="scientific">Vagococcus hydrophili</name>
    <dbReference type="NCBI Taxonomy" id="2714947"/>
    <lineage>
        <taxon>Bacteria</taxon>
        <taxon>Bacillati</taxon>
        <taxon>Bacillota</taxon>
        <taxon>Bacilli</taxon>
        <taxon>Lactobacillales</taxon>
        <taxon>Enterococcaceae</taxon>
        <taxon>Vagococcus</taxon>
    </lineage>
</organism>
<sequence length="264" mass="28972">MATIISLSLLGISLTPFYQSLAAEDAKNLTGKGNITYETSDIETPPVDPEHPEKVVDPGTEYTKTTGLLRFDMIPAFHFGAQEISKKDMVYSVNAQLFMDDTPARPNYIQITDNRGTLDGWEVSVKQDTPFESQKDKTKILKGAVLSFDKQWLNSTMPKDTQPTVMKDAIKMDEVGASYPIAKAEQGKGAGTWVIPFGSTGEVEGQEKTLSPLLNADGKPVTDASFNNKPIYKNSGIQLFVPGAIQKDPVKYKTVLTWTLSELS</sequence>
<reference evidence="3 4" key="1">
    <citation type="submission" date="2020-03" db="EMBL/GenBank/DDBJ databases">
        <title>Vagococcus sp. nov., isolated from beetles.</title>
        <authorList>
            <person name="Hyun D.-W."/>
            <person name="Bae J.-W."/>
        </authorList>
    </citation>
    <scope>NUCLEOTIDE SEQUENCE [LARGE SCALE GENOMIC DNA]</scope>
    <source>
        <strain evidence="3 4">HDW17B</strain>
    </source>
</reference>
<dbReference type="AlphaFoldDB" id="A0A6G8AXN0"/>
<feature type="domain" description="WxL" evidence="2">
    <location>
        <begin position="26"/>
        <end position="262"/>
    </location>
</feature>
<dbReference type="Pfam" id="PF13731">
    <property type="entry name" value="WxL"/>
    <property type="match status" value="1"/>
</dbReference>